<evidence type="ECO:0000313" key="2">
    <source>
        <dbReference type="EMBL" id="MBO8443663.1"/>
    </source>
</evidence>
<dbReference type="PANTHER" id="PTHR37308:SF1">
    <property type="entry name" value="POLYPRENYL-PHOSPHATE TRANSPORTER"/>
    <property type="match status" value="1"/>
</dbReference>
<reference evidence="2" key="2">
    <citation type="journal article" date="2021" name="PeerJ">
        <title>Extensive microbial diversity within the chicken gut microbiome revealed by metagenomics and culture.</title>
        <authorList>
            <person name="Gilroy R."/>
            <person name="Ravi A."/>
            <person name="Getino M."/>
            <person name="Pursley I."/>
            <person name="Horton D.L."/>
            <person name="Alikhan N.F."/>
            <person name="Baker D."/>
            <person name="Gharbi K."/>
            <person name="Hall N."/>
            <person name="Watson M."/>
            <person name="Adriaenssens E.M."/>
            <person name="Foster-Nyarko E."/>
            <person name="Jarju S."/>
            <person name="Secka A."/>
            <person name="Antonio M."/>
            <person name="Oren A."/>
            <person name="Chaudhuri R.R."/>
            <person name="La Ragione R."/>
            <person name="Hildebrand F."/>
            <person name="Pallen M.J."/>
        </authorList>
    </citation>
    <scope>NUCLEOTIDE SEQUENCE</scope>
    <source>
        <strain evidence="2">11167</strain>
    </source>
</reference>
<feature type="transmembrane region" description="Helical" evidence="1">
    <location>
        <begin position="192"/>
        <end position="211"/>
    </location>
</feature>
<feature type="transmembrane region" description="Helical" evidence="1">
    <location>
        <begin position="223"/>
        <end position="241"/>
    </location>
</feature>
<feature type="transmembrane region" description="Helical" evidence="1">
    <location>
        <begin position="79"/>
        <end position="100"/>
    </location>
</feature>
<gene>
    <name evidence="2" type="ORF">IAC42_07930</name>
</gene>
<dbReference type="Pfam" id="PF04018">
    <property type="entry name" value="VCA0040-like"/>
    <property type="match status" value="1"/>
</dbReference>
<keyword evidence="1" id="KW-1133">Transmembrane helix</keyword>
<evidence type="ECO:0000256" key="1">
    <source>
        <dbReference type="SAM" id="Phobius"/>
    </source>
</evidence>
<evidence type="ECO:0000313" key="3">
    <source>
        <dbReference type="Proteomes" id="UP000823633"/>
    </source>
</evidence>
<proteinExistence type="predicted"/>
<feature type="transmembrane region" description="Helical" evidence="1">
    <location>
        <begin position="52"/>
        <end position="73"/>
    </location>
</feature>
<feature type="transmembrane region" description="Helical" evidence="1">
    <location>
        <begin position="247"/>
        <end position="265"/>
    </location>
</feature>
<sequence>MVSPRVMIKGFVVGSTMMVPGVSGGSMAMILGIYDRLISSISSFFKDWKGNALYLLSFGIPALLGIVLCAGPITNIITLFPVVSMFFFFGLVFGSVPMLIKKAEIHRVDWKLVLSFIIGLAIVVSMAYLPPMGGEGETTLTMNFSTFMLQIVTGVVVAIGFILPGISTSYLLLVLGTYDYIMLAISNLDILALVPFVLGFVLGVILLTRVLEICMQRFPQLTYSMIMGFLLGSVYTVYPGHPEGWEIPLSILFFALGFVIIFFVSKREADLETD</sequence>
<accession>A0A9D9EBJ5</accession>
<protein>
    <submittedName>
        <fullName evidence="2">DUF368 domain-containing protein</fullName>
    </submittedName>
</protein>
<name>A0A9D9EBJ5_9SPIR</name>
<feature type="transmembrane region" description="Helical" evidence="1">
    <location>
        <begin position="6"/>
        <end position="31"/>
    </location>
</feature>
<comment type="caution">
    <text evidence="2">The sequence shown here is derived from an EMBL/GenBank/DDBJ whole genome shotgun (WGS) entry which is preliminary data.</text>
</comment>
<dbReference type="PANTHER" id="PTHR37308">
    <property type="entry name" value="INTEGRAL MEMBRANE PROTEIN"/>
    <property type="match status" value="1"/>
</dbReference>
<dbReference type="Proteomes" id="UP000823633">
    <property type="component" value="Unassembled WGS sequence"/>
</dbReference>
<dbReference type="InterPro" id="IPR007163">
    <property type="entry name" value="VCA0040-like"/>
</dbReference>
<dbReference type="AlphaFoldDB" id="A0A9D9EBJ5"/>
<organism evidence="2 3">
    <name type="scientific">Candidatus Aphodenecus pullistercoris</name>
    <dbReference type="NCBI Taxonomy" id="2840669"/>
    <lineage>
        <taxon>Bacteria</taxon>
        <taxon>Pseudomonadati</taxon>
        <taxon>Spirochaetota</taxon>
        <taxon>Spirochaetia</taxon>
        <taxon>Spirochaetales</taxon>
        <taxon>Candidatus Aphodenecus</taxon>
    </lineage>
</organism>
<keyword evidence="1" id="KW-0812">Transmembrane</keyword>
<reference evidence="2" key="1">
    <citation type="submission" date="2020-10" db="EMBL/GenBank/DDBJ databases">
        <authorList>
            <person name="Gilroy R."/>
        </authorList>
    </citation>
    <scope>NUCLEOTIDE SEQUENCE</scope>
    <source>
        <strain evidence="2">11167</strain>
    </source>
</reference>
<dbReference type="EMBL" id="JADIMU010000053">
    <property type="protein sequence ID" value="MBO8443663.1"/>
    <property type="molecule type" value="Genomic_DNA"/>
</dbReference>
<feature type="transmembrane region" description="Helical" evidence="1">
    <location>
        <begin position="112"/>
        <end position="130"/>
    </location>
</feature>
<keyword evidence="1" id="KW-0472">Membrane</keyword>